<dbReference type="RefSeq" id="WP_200390359.1">
    <property type="nucleotide sequence ID" value="NZ_JAENIO010000004.1"/>
</dbReference>
<evidence type="ECO:0000256" key="1">
    <source>
        <dbReference type="SAM" id="MobiDB-lite"/>
    </source>
</evidence>
<comment type="caution">
    <text evidence="2">The sequence shown here is derived from an EMBL/GenBank/DDBJ whole genome shotgun (WGS) entry which is preliminary data.</text>
</comment>
<sequence>MRIYPLILSLLPTLQAQFHLERPIDLVEGFSADQILYTPWFSGSSDYATVICDRDRRQVFLRYYHNSRNQLRNLETLESDVCGLAMGDVDGDGKRDLIIQDGDQLLWWKKGEEGEYDTDTFTRQGVLTTLPRGDALLTHFELDHRLASPTGVEVVEDRALDFDGNGLADLLFLPPRHPQNIQGYNGEYRDPPLLLLQDSAGQFETLSLSFPDITAEEDFNGYHLLKFSPTAEGKDGMVVRHLNTFSYFLHSLAEDRSSWTQQSFPQGYASNRYPIDLNGDGTEEHLELVIDHRSQPQRPRLICTHLQEDGSLVPLWTVFFSEESLPFETTEEVSGFTCGNLDEDSHHEILINIPFLSQSFAIDFPNDNLAEPSLHPLASFSGPTGKQGPANYSGSLIGLLKTSDTDSQTLLYEASRQGNDFPFLPFFSGESHSGAAKIVHTARTTWRGNPPFTYAYPGSPIATTFHPRRFLLVDQTGDGHRDLVVLNGDENARIQTYGGGEHQGARLTELDRSSSPGRGRTLLAPQHSTRTPTPIRIHSEEENDQAGIHHHHSHYDEWLEPYFLAWGEATYPSPHWEDFIKDNFSTATKSTGPVPSHLLAFEDFDGDGTPDPITINSSSGMIECLFTFRLDQVSSQLGLAPIIWNRHLWSNDFQPTWPDSRHYLVADPDQDGDLDLFAAVSTPLLKPALFRNDGEGNFTREELAGPSSLLAELKTGNMDGNGIPDLVLFQPTKDSLGNPGSGLVTVLLDWGREEFQIPINQHQSERDYFPSGYSEGAMGVGDLDGDGLDDLILNNGRGSDAFGNPVPAQIFVLTQTAPQEFRLWSELDIPGLADCNQIEIHDYDGDDRNDVLLSSEVDGRLIWLKNSPLPNYSSYEEWAATRQLPANSAADNADGDQLSNFEEWVHGTDPHVSDRENFPSRQERHQPGQASHLHFSLDYSPPLAWSFALPAALHEDYEVILEKSVDLQNWHRISGEPVIDPYNKGLLRYGIEEEWSLLHVPGTHQSSKQLYFRSRIVEREAPSQ</sequence>
<keyword evidence="3" id="KW-1185">Reference proteome</keyword>
<dbReference type="InterPro" id="IPR028994">
    <property type="entry name" value="Integrin_alpha_N"/>
</dbReference>
<evidence type="ECO:0000313" key="2">
    <source>
        <dbReference type="EMBL" id="MBK1832924.1"/>
    </source>
</evidence>
<dbReference type="PANTHER" id="PTHR46580:SF4">
    <property type="entry name" value="ATP_GTP-BINDING PROTEIN"/>
    <property type="match status" value="1"/>
</dbReference>
<organism evidence="2 3">
    <name type="scientific">Roseibacillus ishigakijimensis</name>
    <dbReference type="NCBI Taxonomy" id="454146"/>
    <lineage>
        <taxon>Bacteria</taxon>
        <taxon>Pseudomonadati</taxon>
        <taxon>Verrucomicrobiota</taxon>
        <taxon>Verrucomicrobiia</taxon>
        <taxon>Verrucomicrobiales</taxon>
        <taxon>Verrucomicrobiaceae</taxon>
        <taxon>Roseibacillus</taxon>
    </lineage>
</organism>
<evidence type="ECO:0000313" key="3">
    <source>
        <dbReference type="Proteomes" id="UP000604083"/>
    </source>
</evidence>
<dbReference type="Proteomes" id="UP000604083">
    <property type="component" value="Unassembled WGS sequence"/>
</dbReference>
<proteinExistence type="predicted"/>
<dbReference type="SUPFAM" id="SSF69318">
    <property type="entry name" value="Integrin alpha N-terminal domain"/>
    <property type="match status" value="2"/>
</dbReference>
<protein>
    <submittedName>
        <fullName evidence="2">VCBS repeat-containing protein</fullName>
    </submittedName>
</protein>
<dbReference type="PANTHER" id="PTHR46580">
    <property type="entry name" value="SENSOR KINASE-RELATED"/>
    <property type="match status" value="1"/>
</dbReference>
<dbReference type="Gene3D" id="2.130.10.130">
    <property type="entry name" value="Integrin alpha, N-terminal"/>
    <property type="match status" value="1"/>
</dbReference>
<feature type="region of interest" description="Disordered" evidence="1">
    <location>
        <begin position="497"/>
        <end position="535"/>
    </location>
</feature>
<reference evidence="2" key="1">
    <citation type="submission" date="2021-01" db="EMBL/GenBank/DDBJ databases">
        <title>Modified the classification status of verrucomicrobia.</title>
        <authorList>
            <person name="Feng X."/>
        </authorList>
    </citation>
    <scope>NUCLEOTIDE SEQUENCE</scope>
    <source>
        <strain evidence="2">KCTC 12986</strain>
    </source>
</reference>
<accession>A0A934VJT0</accession>
<gene>
    <name evidence="2" type="ORF">JIN78_02520</name>
</gene>
<dbReference type="EMBL" id="JAENIO010000004">
    <property type="protein sequence ID" value="MBK1832924.1"/>
    <property type="molecule type" value="Genomic_DNA"/>
</dbReference>
<dbReference type="AlphaFoldDB" id="A0A934VJT0"/>
<name>A0A934VJT0_9BACT</name>